<dbReference type="KEGG" id="tng:GSTEN00000918G001"/>
<dbReference type="AlphaFoldDB" id="Q4TGU8"/>
<feature type="non-terminal residue" evidence="2">
    <location>
        <position position="43"/>
    </location>
</feature>
<reference evidence="2" key="1">
    <citation type="journal article" date="2004" name="Nature">
        <title>Genome duplication in the teleost fish Tetraodon nigroviridis reveals the early vertebrate proto-karyotype.</title>
        <authorList>
            <person name="Jaillon O."/>
            <person name="Aury J.-M."/>
            <person name="Brunet F."/>
            <person name="Petit J.-L."/>
            <person name="Stange-Thomann N."/>
            <person name="Mauceli E."/>
            <person name="Bouneau L."/>
            <person name="Fischer C."/>
            <person name="Ozouf-Costaz C."/>
            <person name="Bernot A."/>
            <person name="Nicaud S."/>
            <person name="Jaffe D."/>
            <person name="Fisher S."/>
            <person name="Lutfalla G."/>
            <person name="Dossat C."/>
            <person name="Segurens B."/>
            <person name="Dasilva C."/>
            <person name="Salanoubat M."/>
            <person name="Levy M."/>
            <person name="Boudet N."/>
            <person name="Castellano S."/>
            <person name="Anthouard V."/>
            <person name="Jubin C."/>
            <person name="Castelli V."/>
            <person name="Katinka M."/>
            <person name="Vacherie B."/>
            <person name="Biemont C."/>
            <person name="Skalli Z."/>
            <person name="Cattolico L."/>
            <person name="Poulain J."/>
            <person name="De Berardinis V."/>
            <person name="Cruaud C."/>
            <person name="Duprat S."/>
            <person name="Brottier P."/>
            <person name="Coutanceau J.-P."/>
            <person name="Gouzy J."/>
            <person name="Parra G."/>
            <person name="Lardier G."/>
            <person name="Chapple C."/>
            <person name="McKernan K.J."/>
            <person name="McEwan P."/>
            <person name="Bosak S."/>
            <person name="Kellis M."/>
            <person name="Volff J.-N."/>
            <person name="Guigo R."/>
            <person name="Zody M.C."/>
            <person name="Mesirov J."/>
            <person name="Lindblad-Toh K."/>
            <person name="Birren B."/>
            <person name="Nusbaum C."/>
            <person name="Kahn D."/>
            <person name="Robinson-Rechavi M."/>
            <person name="Laudet V."/>
            <person name="Schachter V."/>
            <person name="Quetier F."/>
            <person name="Saurin W."/>
            <person name="Scarpelli C."/>
            <person name="Wincker P."/>
            <person name="Lander E.S."/>
            <person name="Weissenbach J."/>
            <person name="Roest Crollius H."/>
        </authorList>
    </citation>
    <scope>NUCLEOTIDE SEQUENCE [LARGE SCALE GENOMIC DNA]</scope>
</reference>
<feature type="region of interest" description="Disordered" evidence="1">
    <location>
        <begin position="22"/>
        <end position="43"/>
    </location>
</feature>
<proteinExistence type="predicted"/>
<organism evidence="2">
    <name type="scientific">Tetraodon nigroviridis</name>
    <name type="common">Spotted green pufferfish</name>
    <name type="synonym">Chelonodon nigroviridis</name>
    <dbReference type="NCBI Taxonomy" id="99883"/>
    <lineage>
        <taxon>Eukaryota</taxon>
        <taxon>Metazoa</taxon>
        <taxon>Chordata</taxon>
        <taxon>Craniata</taxon>
        <taxon>Vertebrata</taxon>
        <taxon>Euteleostomi</taxon>
        <taxon>Actinopterygii</taxon>
        <taxon>Neopterygii</taxon>
        <taxon>Teleostei</taxon>
        <taxon>Neoteleostei</taxon>
        <taxon>Acanthomorphata</taxon>
        <taxon>Eupercaria</taxon>
        <taxon>Tetraodontiformes</taxon>
        <taxon>Tetradontoidea</taxon>
        <taxon>Tetraodontidae</taxon>
        <taxon>Tetraodon</taxon>
    </lineage>
</organism>
<comment type="caution">
    <text evidence="2">The sequence shown here is derived from an EMBL/GenBank/DDBJ whole genome shotgun (WGS) entry which is preliminary data.</text>
</comment>
<feature type="compositionally biased region" description="Polar residues" evidence="1">
    <location>
        <begin position="33"/>
        <end position="43"/>
    </location>
</feature>
<accession>Q4TGU8</accession>
<reference evidence="2" key="2">
    <citation type="submission" date="2004-02" db="EMBL/GenBank/DDBJ databases">
        <authorList>
            <consortium name="Genoscope"/>
            <consortium name="Whitehead Institute Centre for Genome Research"/>
        </authorList>
    </citation>
    <scope>NUCLEOTIDE SEQUENCE</scope>
</reference>
<gene>
    <name evidence="2" type="ORF">GSTENG00000918001</name>
</gene>
<evidence type="ECO:0000256" key="1">
    <source>
        <dbReference type="SAM" id="MobiDB-lite"/>
    </source>
</evidence>
<evidence type="ECO:0000313" key="2">
    <source>
        <dbReference type="EMBL" id="CAF87884.1"/>
    </source>
</evidence>
<feature type="non-terminal residue" evidence="2">
    <location>
        <position position="1"/>
    </location>
</feature>
<name>Q4TGU8_TETNG</name>
<protein>
    <submittedName>
        <fullName evidence="2">(spotted green pufferfish) hypothetical protein</fullName>
    </submittedName>
</protein>
<dbReference type="EMBL" id="CAAE01003461">
    <property type="protein sequence ID" value="CAF87884.1"/>
    <property type="molecule type" value="Genomic_DNA"/>
</dbReference>
<sequence length="43" mass="4776">VLRRLSCHRAPYLVVSPRTVLGEPVGDRHGEAEQTQVTQCTSE</sequence>